<evidence type="ECO:0000313" key="2">
    <source>
        <dbReference type="EMBL" id="CAL8127838.1"/>
    </source>
</evidence>
<protein>
    <submittedName>
        <fullName evidence="2">Uncharacterized protein</fullName>
    </submittedName>
</protein>
<keyword evidence="3" id="KW-1185">Reference proteome</keyword>
<feature type="transmembrane region" description="Helical" evidence="1">
    <location>
        <begin position="9"/>
        <end position="42"/>
    </location>
</feature>
<gene>
    <name evidence="2" type="ORF">ODALV1_LOCUS21985</name>
</gene>
<keyword evidence="1" id="KW-0472">Membrane</keyword>
<comment type="caution">
    <text evidence="2">The sequence shown here is derived from an EMBL/GenBank/DDBJ whole genome shotgun (WGS) entry which is preliminary data.</text>
</comment>
<evidence type="ECO:0000256" key="1">
    <source>
        <dbReference type="SAM" id="Phobius"/>
    </source>
</evidence>
<dbReference type="Proteomes" id="UP001642540">
    <property type="component" value="Unassembled WGS sequence"/>
</dbReference>
<proteinExistence type="predicted"/>
<dbReference type="EMBL" id="CAXLJM020000072">
    <property type="protein sequence ID" value="CAL8127838.1"/>
    <property type="molecule type" value="Genomic_DNA"/>
</dbReference>
<feature type="transmembrane region" description="Helical" evidence="1">
    <location>
        <begin position="131"/>
        <end position="153"/>
    </location>
</feature>
<organism evidence="2 3">
    <name type="scientific">Orchesella dallaii</name>
    <dbReference type="NCBI Taxonomy" id="48710"/>
    <lineage>
        <taxon>Eukaryota</taxon>
        <taxon>Metazoa</taxon>
        <taxon>Ecdysozoa</taxon>
        <taxon>Arthropoda</taxon>
        <taxon>Hexapoda</taxon>
        <taxon>Collembola</taxon>
        <taxon>Entomobryomorpha</taxon>
        <taxon>Entomobryoidea</taxon>
        <taxon>Orchesellidae</taxon>
        <taxon>Orchesellinae</taxon>
        <taxon>Orchesella</taxon>
    </lineage>
</organism>
<reference evidence="2 3" key="1">
    <citation type="submission" date="2024-08" db="EMBL/GenBank/DDBJ databases">
        <authorList>
            <person name="Cucini C."/>
            <person name="Frati F."/>
        </authorList>
    </citation>
    <scope>NUCLEOTIDE SEQUENCE [LARGE SCALE GENOMIC DNA]</scope>
</reference>
<sequence>MSANSSASVFFQIGVWSVAVVDIIISIPWIFLILYGLVIWLASRPNMPVLDNFQIFSILFISTLISIAHIVTGPVFILCNHKGSKVCANYGMWIWLAIAAITLTVHIIALVRNIYKTIKLPNTEGMNNEGFSYLNLYFVIFIVYKILAVILFLSYKNSLVSEENGNERENLFPKLDQR</sequence>
<keyword evidence="1" id="KW-0812">Transmembrane</keyword>
<feature type="transmembrane region" description="Helical" evidence="1">
    <location>
        <begin position="90"/>
        <end position="111"/>
    </location>
</feature>
<evidence type="ECO:0000313" key="3">
    <source>
        <dbReference type="Proteomes" id="UP001642540"/>
    </source>
</evidence>
<feature type="transmembrane region" description="Helical" evidence="1">
    <location>
        <begin position="54"/>
        <end position="78"/>
    </location>
</feature>
<keyword evidence="1" id="KW-1133">Transmembrane helix</keyword>
<name>A0ABP1RGR6_9HEXA</name>
<accession>A0ABP1RGR6</accession>